<gene>
    <name evidence="1" type="ORF">AFUS01_LOCUS3730</name>
</gene>
<name>A0A8J2J8I3_9HEXA</name>
<reference evidence="1" key="1">
    <citation type="submission" date="2021-06" db="EMBL/GenBank/DDBJ databases">
        <authorList>
            <person name="Hodson N. C."/>
            <person name="Mongue J. A."/>
            <person name="Jaron S. K."/>
        </authorList>
    </citation>
    <scope>NUCLEOTIDE SEQUENCE</scope>
</reference>
<keyword evidence="2" id="KW-1185">Reference proteome</keyword>
<feature type="non-terminal residue" evidence="1">
    <location>
        <position position="1"/>
    </location>
</feature>
<accession>A0A8J2J8I3</accession>
<evidence type="ECO:0000313" key="2">
    <source>
        <dbReference type="Proteomes" id="UP000708208"/>
    </source>
</evidence>
<comment type="caution">
    <text evidence="1">The sequence shown here is derived from an EMBL/GenBank/DDBJ whole genome shotgun (WGS) entry which is preliminary data.</text>
</comment>
<dbReference type="EMBL" id="CAJVCH010022549">
    <property type="protein sequence ID" value="CAG7692983.1"/>
    <property type="molecule type" value="Genomic_DNA"/>
</dbReference>
<organism evidence="1 2">
    <name type="scientific">Allacma fusca</name>
    <dbReference type="NCBI Taxonomy" id="39272"/>
    <lineage>
        <taxon>Eukaryota</taxon>
        <taxon>Metazoa</taxon>
        <taxon>Ecdysozoa</taxon>
        <taxon>Arthropoda</taxon>
        <taxon>Hexapoda</taxon>
        <taxon>Collembola</taxon>
        <taxon>Symphypleona</taxon>
        <taxon>Sminthuridae</taxon>
        <taxon>Allacma</taxon>
    </lineage>
</organism>
<proteinExistence type="predicted"/>
<sequence length="49" mass="5528">EDLRMLDCLYDSRIGSVGNFIEAYHVLRIGLSSLIVEHKLGYSQLCGRS</sequence>
<evidence type="ECO:0000313" key="1">
    <source>
        <dbReference type="EMBL" id="CAG7692983.1"/>
    </source>
</evidence>
<dbReference type="AlphaFoldDB" id="A0A8J2J8I3"/>
<protein>
    <submittedName>
        <fullName evidence="1">Uncharacterized protein</fullName>
    </submittedName>
</protein>
<dbReference type="Proteomes" id="UP000708208">
    <property type="component" value="Unassembled WGS sequence"/>
</dbReference>